<dbReference type="PANTHER" id="PTHR35010">
    <property type="entry name" value="BLL4672 PROTEIN-RELATED"/>
    <property type="match status" value="1"/>
</dbReference>
<dbReference type="RefSeq" id="WP_386740760.1">
    <property type="nucleotide sequence ID" value="NZ_JBHSMG010000003.1"/>
</dbReference>
<dbReference type="Proteomes" id="UP001596039">
    <property type="component" value="Unassembled WGS sequence"/>
</dbReference>
<proteinExistence type="predicted"/>
<evidence type="ECO:0000313" key="3">
    <source>
        <dbReference type="EMBL" id="MFC5503047.1"/>
    </source>
</evidence>
<name>A0ABW0NUT5_9MICO</name>
<dbReference type="InterPro" id="IPR010982">
    <property type="entry name" value="Lambda_DNA-bd_dom_sf"/>
</dbReference>
<dbReference type="CDD" id="cd00093">
    <property type="entry name" value="HTH_XRE"/>
    <property type="match status" value="1"/>
</dbReference>
<sequence length="298" mass="32406">MELELAAALRAWRDRVTPGAVGVASGAGRRVPGLRREELAALAGVSVDYLVRLEQGRARNPSPQVIGALAHALRLTVEERDALYRMAGVAPPSAGTVPRHVPPGIQRMIDRLADTALAVYTSGWEIVQWNALWAALLGDPSPWQGRERNLVWRVFTVGEGRVHHEKAGRDAFESGIVADLHIAVGRYPDDRELVAMIAELRRRSARFATLWDRYELAPGTSTRKTIRHPLIGSVDFDCDVLTVPGSDLRIVVYTAAPGSAAADGLALLRVTGIQELESAEPSAGERVVESLRRSPQAQ</sequence>
<feature type="region of interest" description="Disordered" evidence="1">
    <location>
        <begin position="279"/>
        <end position="298"/>
    </location>
</feature>
<dbReference type="Pfam" id="PF17765">
    <property type="entry name" value="MLTR_LBD"/>
    <property type="match status" value="1"/>
</dbReference>
<dbReference type="EMBL" id="JBHSMG010000003">
    <property type="protein sequence ID" value="MFC5503047.1"/>
    <property type="molecule type" value="Genomic_DNA"/>
</dbReference>
<evidence type="ECO:0000256" key="1">
    <source>
        <dbReference type="SAM" id="MobiDB-lite"/>
    </source>
</evidence>
<comment type="caution">
    <text evidence="3">The sequence shown here is derived from an EMBL/GenBank/DDBJ whole genome shotgun (WGS) entry which is preliminary data.</text>
</comment>
<dbReference type="InterPro" id="IPR001387">
    <property type="entry name" value="Cro/C1-type_HTH"/>
</dbReference>
<gene>
    <name evidence="3" type="ORF">ACFPJ4_12430</name>
</gene>
<dbReference type="Pfam" id="PF13560">
    <property type="entry name" value="HTH_31"/>
    <property type="match status" value="1"/>
</dbReference>
<protein>
    <submittedName>
        <fullName evidence="3">Helix-turn-helix domain-containing protein</fullName>
    </submittedName>
</protein>
<dbReference type="Gene3D" id="3.30.450.180">
    <property type="match status" value="1"/>
</dbReference>
<accession>A0ABW0NUT5</accession>
<dbReference type="InterPro" id="IPR041413">
    <property type="entry name" value="MLTR_LBD"/>
</dbReference>
<keyword evidence="4" id="KW-1185">Reference proteome</keyword>
<organism evidence="3 4">
    <name type="scientific">Lysinimonas soli</name>
    <dbReference type="NCBI Taxonomy" id="1074233"/>
    <lineage>
        <taxon>Bacteria</taxon>
        <taxon>Bacillati</taxon>
        <taxon>Actinomycetota</taxon>
        <taxon>Actinomycetes</taxon>
        <taxon>Micrococcales</taxon>
        <taxon>Microbacteriaceae</taxon>
        <taxon>Lysinimonas</taxon>
    </lineage>
</organism>
<dbReference type="PANTHER" id="PTHR35010:SF2">
    <property type="entry name" value="BLL4672 PROTEIN"/>
    <property type="match status" value="1"/>
</dbReference>
<reference evidence="4" key="1">
    <citation type="journal article" date="2019" name="Int. J. Syst. Evol. Microbiol.">
        <title>The Global Catalogue of Microorganisms (GCM) 10K type strain sequencing project: providing services to taxonomists for standard genome sequencing and annotation.</title>
        <authorList>
            <consortium name="The Broad Institute Genomics Platform"/>
            <consortium name="The Broad Institute Genome Sequencing Center for Infectious Disease"/>
            <person name="Wu L."/>
            <person name="Ma J."/>
        </authorList>
    </citation>
    <scope>NUCLEOTIDE SEQUENCE [LARGE SCALE GENOMIC DNA]</scope>
    <source>
        <strain evidence="4">CGMCC 4.6997</strain>
    </source>
</reference>
<feature type="domain" description="HTH cro/C1-type" evidence="2">
    <location>
        <begin position="33"/>
        <end position="80"/>
    </location>
</feature>
<dbReference type="Gene3D" id="1.10.260.40">
    <property type="entry name" value="lambda repressor-like DNA-binding domains"/>
    <property type="match status" value="1"/>
</dbReference>
<dbReference type="PROSITE" id="PS50943">
    <property type="entry name" value="HTH_CROC1"/>
    <property type="match status" value="1"/>
</dbReference>
<evidence type="ECO:0000259" key="2">
    <source>
        <dbReference type="PROSITE" id="PS50943"/>
    </source>
</evidence>
<dbReference type="SUPFAM" id="SSF47413">
    <property type="entry name" value="lambda repressor-like DNA-binding domains"/>
    <property type="match status" value="1"/>
</dbReference>
<evidence type="ECO:0000313" key="4">
    <source>
        <dbReference type="Proteomes" id="UP001596039"/>
    </source>
</evidence>
<dbReference type="SMART" id="SM00530">
    <property type="entry name" value="HTH_XRE"/>
    <property type="match status" value="1"/>
</dbReference>